<dbReference type="PANTHER" id="PTHR33677">
    <property type="entry name" value="TRANSCRIPTIONAL REPRESSOR FRMR-RELATED"/>
    <property type="match status" value="1"/>
</dbReference>
<comment type="similarity">
    <text evidence="1">Belongs to the FrmR/RcnR family.</text>
</comment>
<sequence length="108" mass="11435">MTGAPDGPPPAGESLSRTVVQPDKRALLNRVRRIEGQVAGLAAMLDNDRYCLDILTQVSAVKSALDGLAVQLLANHADGCLRRAIGASEADGDAAIAEVMEVIRRMIR</sequence>
<evidence type="ECO:0000313" key="3">
    <source>
        <dbReference type="Proteomes" id="UP000585665"/>
    </source>
</evidence>
<organism evidence="2 3">
    <name type="scientific">Ameyamaea chiangmaiensis</name>
    <dbReference type="NCBI Taxonomy" id="442969"/>
    <lineage>
        <taxon>Bacteria</taxon>
        <taxon>Pseudomonadati</taxon>
        <taxon>Pseudomonadota</taxon>
        <taxon>Alphaproteobacteria</taxon>
        <taxon>Acetobacterales</taxon>
        <taxon>Acetobacteraceae</taxon>
        <taxon>Ameyamaea</taxon>
    </lineage>
</organism>
<keyword evidence="3" id="KW-1185">Reference proteome</keyword>
<accession>A0A850PHM1</accession>
<dbReference type="Proteomes" id="UP000585665">
    <property type="component" value="Unassembled WGS sequence"/>
</dbReference>
<dbReference type="Pfam" id="PF02583">
    <property type="entry name" value="Trns_repr_metal"/>
    <property type="match status" value="1"/>
</dbReference>
<evidence type="ECO:0000313" key="2">
    <source>
        <dbReference type="EMBL" id="NVN40681.1"/>
    </source>
</evidence>
<dbReference type="AlphaFoldDB" id="A0A850PHM1"/>
<proteinExistence type="inferred from homology"/>
<dbReference type="GO" id="GO:0046872">
    <property type="term" value="F:metal ion binding"/>
    <property type="evidence" value="ECO:0007669"/>
    <property type="project" value="InterPro"/>
</dbReference>
<name>A0A850PHM1_9PROT</name>
<dbReference type="EMBL" id="JABXXR010000058">
    <property type="protein sequence ID" value="NVN40681.1"/>
    <property type="molecule type" value="Genomic_DNA"/>
</dbReference>
<dbReference type="InterPro" id="IPR038390">
    <property type="entry name" value="Metal_Tscrpt_repr_sf"/>
</dbReference>
<evidence type="ECO:0000256" key="1">
    <source>
        <dbReference type="ARBA" id="ARBA00005260"/>
    </source>
</evidence>
<gene>
    <name evidence="2" type="ORF">HUK82_08910</name>
</gene>
<dbReference type="InterPro" id="IPR003735">
    <property type="entry name" value="Metal_Tscrpt_repr"/>
</dbReference>
<protein>
    <submittedName>
        <fullName evidence="2">Metal-sensitive transcriptional regulator</fullName>
    </submittedName>
</protein>
<dbReference type="Gene3D" id="1.20.58.1000">
    <property type="entry name" value="Metal-sensitive repressor, helix protomer"/>
    <property type="match status" value="1"/>
</dbReference>
<reference evidence="2 3" key="1">
    <citation type="submission" date="2020-06" db="EMBL/GenBank/DDBJ databases">
        <title>Description of novel acetic acid bacteria.</title>
        <authorList>
            <person name="Sombolestani A."/>
        </authorList>
    </citation>
    <scope>NUCLEOTIDE SEQUENCE [LARGE SCALE GENOMIC DNA]</scope>
    <source>
        <strain evidence="2 3">LMG 27010</strain>
    </source>
</reference>
<dbReference type="RefSeq" id="WP_176613637.1">
    <property type="nucleotide sequence ID" value="NZ_JABXXR010000058.1"/>
</dbReference>
<dbReference type="CDD" id="cd10148">
    <property type="entry name" value="CsoR-like_DUF156"/>
    <property type="match status" value="1"/>
</dbReference>
<dbReference type="GO" id="GO:0003677">
    <property type="term" value="F:DNA binding"/>
    <property type="evidence" value="ECO:0007669"/>
    <property type="project" value="InterPro"/>
</dbReference>
<dbReference type="GO" id="GO:0045892">
    <property type="term" value="P:negative regulation of DNA-templated transcription"/>
    <property type="evidence" value="ECO:0007669"/>
    <property type="project" value="UniProtKB-ARBA"/>
</dbReference>
<comment type="caution">
    <text evidence="2">The sequence shown here is derived from an EMBL/GenBank/DDBJ whole genome shotgun (WGS) entry which is preliminary data.</text>
</comment>
<dbReference type="PANTHER" id="PTHR33677:SF3">
    <property type="entry name" value="COPPER-SENSING TRANSCRIPTIONAL REPRESSOR RICR"/>
    <property type="match status" value="1"/>
</dbReference>